<dbReference type="KEGG" id="rml:FF011L_47540"/>
<dbReference type="AlphaFoldDB" id="A0A517MM35"/>
<feature type="region of interest" description="Disordered" evidence="1">
    <location>
        <begin position="46"/>
        <end position="83"/>
    </location>
</feature>
<evidence type="ECO:0000256" key="2">
    <source>
        <dbReference type="SAM" id="SignalP"/>
    </source>
</evidence>
<keyword evidence="4" id="KW-1185">Reference proteome</keyword>
<gene>
    <name evidence="3" type="ORF">FF011L_47540</name>
</gene>
<dbReference type="OrthoDB" id="267854at2"/>
<accession>A0A517MM35</accession>
<evidence type="ECO:0000256" key="1">
    <source>
        <dbReference type="SAM" id="MobiDB-lite"/>
    </source>
</evidence>
<keyword evidence="2" id="KW-0732">Signal</keyword>
<proteinExistence type="predicted"/>
<sequence precursor="true">MITRLLLACVLCVFADYAAAQFRIQFGRGGNSTQPPKIDHHDQVIRDGHGHTAGVDHHNGSHNRVSPNSRPRPRPSGTHIDHHDHVIRDNHGHVIGREHHDVVHSNRSYHVPAHHGNHHGQYYVEDSRYYYVPPTSIGHTAARPAALAFGGYHQYEDLSGRLETMLNELLLDLHYNYSHNPGFQETYREGYELLNVAKYIHDAEHANDRDAMRAKLGGMDQLFHHIEDDVRGWSRHHHRQIGSLGILDKMEHIEATLHHLMHDVGVSAQEEAPLPGGGIEQAPPPTP</sequence>
<dbReference type="RefSeq" id="WP_145354166.1">
    <property type="nucleotide sequence ID" value="NZ_CP036262.1"/>
</dbReference>
<protein>
    <submittedName>
        <fullName evidence="3">Uncharacterized protein</fullName>
    </submittedName>
</protein>
<organism evidence="3 4">
    <name type="scientific">Roseimaritima multifibrata</name>
    <dbReference type="NCBI Taxonomy" id="1930274"/>
    <lineage>
        <taxon>Bacteria</taxon>
        <taxon>Pseudomonadati</taxon>
        <taxon>Planctomycetota</taxon>
        <taxon>Planctomycetia</taxon>
        <taxon>Pirellulales</taxon>
        <taxon>Pirellulaceae</taxon>
        <taxon>Roseimaritima</taxon>
    </lineage>
</organism>
<dbReference type="Proteomes" id="UP000320672">
    <property type="component" value="Chromosome"/>
</dbReference>
<feature type="compositionally biased region" description="Basic and acidic residues" evidence="1">
    <location>
        <begin position="46"/>
        <end position="59"/>
    </location>
</feature>
<feature type="signal peptide" evidence="2">
    <location>
        <begin position="1"/>
        <end position="20"/>
    </location>
</feature>
<evidence type="ECO:0000313" key="3">
    <source>
        <dbReference type="EMBL" id="QDS95952.1"/>
    </source>
</evidence>
<evidence type="ECO:0000313" key="4">
    <source>
        <dbReference type="Proteomes" id="UP000320672"/>
    </source>
</evidence>
<name>A0A517MM35_9BACT</name>
<feature type="chain" id="PRO_5021832293" evidence="2">
    <location>
        <begin position="21"/>
        <end position="287"/>
    </location>
</feature>
<dbReference type="EMBL" id="CP036262">
    <property type="protein sequence ID" value="QDS95952.1"/>
    <property type="molecule type" value="Genomic_DNA"/>
</dbReference>
<reference evidence="3 4" key="1">
    <citation type="submission" date="2019-02" db="EMBL/GenBank/DDBJ databases">
        <title>Deep-cultivation of Planctomycetes and their phenomic and genomic characterization uncovers novel biology.</title>
        <authorList>
            <person name="Wiegand S."/>
            <person name="Jogler M."/>
            <person name="Boedeker C."/>
            <person name="Pinto D."/>
            <person name="Vollmers J."/>
            <person name="Rivas-Marin E."/>
            <person name="Kohn T."/>
            <person name="Peeters S.H."/>
            <person name="Heuer A."/>
            <person name="Rast P."/>
            <person name="Oberbeckmann S."/>
            <person name="Bunk B."/>
            <person name="Jeske O."/>
            <person name="Meyerdierks A."/>
            <person name="Storesund J.E."/>
            <person name="Kallscheuer N."/>
            <person name="Luecker S."/>
            <person name="Lage O.M."/>
            <person name="Pohl T."/>
            <person name="Merkel B.J."/>
            <person name="Hornburger P."/>
            <person name="Mueller R.-W."/>
            <person name="Bruemmer F."/>
            <person name="Labrenz M."/>
            <person name="Spormann A.M."/>
            <person name="Op den Camp H."/>
            <person name="Overmann J."/>
            <person name="Amann R."/>
            <person name="Jetten M.S.M."/>
            <person name="Mascher T."/>
            <person name="Medema M.H."/>
            <person name="Devos D.P."/>
            <person name="Kaster A.-K."/>
            <person name="Ovreas L."/>
            <person name="Rohde M."/>
            <person name="Galperin M.Y."/>
            <person name="Jogler C."/>
        </authorList>
    </citation>
    <scope>NUCLEOTIDE SEQUENCE [LARGE SCALE GENOMIC DNA]</scope>
    <source>
        <strain evidence="3 4">FF011L</strain>
    </source>
</reference>